<evidence type="ECO:0000256" key="2">
    <source>
        <dbReference type="SAM" id="SignalP"/>
    </source>
</evidence>
<proteinExistence type="predicted"/>
<organism evidence="3 4">
    <name type="scientific">Neomicrococcus lactis</name>
    <dbReference type="NCBI Taxonomy" id="732241"/>
    <lineage>
        <taxon>Bacteria</taxon>
        <taxon>Bacillati</taxon>
        <taxon>Actinomycetota</taxon>
        <taxon>Actinomycetes</taxon>
        <taxon>Micrococcales</taxon>
        <taxon>Micrococcaceae</taxon>
        <taxon>Neomicrococcus</taxon>
    </lineage>
</organism>
<keyword evidence="2" id="KW-0732">Signal</keyword>
<comment type="caution">
    <text evidence="3">The sequence shown here is derived from an EMBL/GenBank/DDBJ whole genome shotgun (WGS) entry which is preliminary data.</text>
</comment>
<keyword evidence="1" id="KW-0812">Transmembrane</keyword>
<evidence type="ECO:0000256" key="1">
    <source>
        <dbReference type="SAM" id="Phobius"/>
    </source>
</evidence>
<sequence length="317" mass="33749">MRNIVSALCCALAAICMSAGVMLHYVQTLADQPEPAREIVGALADDKNVVNLLQEKILGAAFDQGSLQDLIPDFLKDSLREGMDSVLTGALSDPGFRDAWHQSIDETRSSYVTRLAMMNSGEISVPAPNFGAADIAGPTLVLEARPFAALGIQKLDDLLRPVGLSSVLDGLRNGGAVEIPLNLPDPHVVSPRTMAWWLAVSRQWLWLYVAAGVLLLVGVFFGRGRGRAVSVLVGAAVLLILSRVVAMWASDARAGGDAIGLGGQLDPFASVVRDRLLAGLAGHLDIRAEWLWNAGLIGAIVGAVFLLLLMLTSRSRR</sequence>
<feature type="transmembrane region" description="Helical" evidence="1">
    <location>
        <begin position="229"/>
        <end position="249"/>
    </location>
</feature>
<feature type="signal peptide" evidence="2">
    <location>
        <begin position="1"/>
        <end position="19"/>
    </location>
</feature>
<accession>A0A7W8Y8Z9</accession>
<dbReference type="Proteomes" id="UP000523863">
    <property type="component" value="Unassembled WGS sequence"/>
</dbReference>
<feature type="chain" id="PRO_5039117145" description="Integral membrane protein" evidence="2">
    <location>
        <begin position="20"/>
        <end position="317"/>
    </location>
</feature>
<evidence type="ECO:0000313" key="4">
    <source>
        <dbReference type="Proteomes" id="UP000523863"/>
    </source>
</evidence>
<evidence type="ECO:0008006" key="5">
    <source>
        <dbReference type="Google" id="ProtNLM"/>
    </source>
</evidence>
<feature type="transmembrane region" description="Helical" evidence="1">
    <location>
        <begin position="204"/>
        <end position="222"/>
    </location>
</feature>
<protein>
    <recommendedName>
        <fullName evidence="5">Integral membrane protein</fullName>
    </recommendedName>
</protein>
<dbReference type="EMBL" id="JACHBL010000001">
    <property type="protein sequence ID" value="MBB5597134.1"/>
    <property type="molecule type" value="Genomic_DNA"/>
</dbReference>
<keyword evidence="1" id="KW-0472">Membrane</keyword>
<reference evidence="3 4" key="1">
    <citation type="submission" date="2020-08" db="EMBL/GenBank/DDBJ databases">
        <title>Sequencing the genomes of 1000 actinobacteria strains.</title>
        <authorList>
            <person name="Klenk H.-P."/>
        </authorList>
    </citation>
    <scope>NUCLEOTIDE SEQUENCE [LARGE SCALE GENOMIC DNA]</scope>
    <source>
        <strain evidence="3 4">DSM 23694</strain>
    </source>
</reference>
<feature type="transmembrane region" description="Helical" evidence="1">
    <location>
        <begin position="290"/>
        <end position="311"/>
    </location>
</feature>
<keyword evidence="4" id="KW-1185">Reference proteome</keyword>
<name>A0A7W8Y8Z9_9MICC</name>
<evidence type="ECO:0000313" key="3">
    <source>
        <dbReference type="EMBL" id="MBB5597134.1"/>
    </source>
</evidence>
<dbReference type="AlphaFoldDB" id="A0A7W8Y8Z9"/>
<dbReference type="RefSeq" id="WP_183640014.1">
    <property type="nucleotide sequence ID" value="NZ_JACHBL010000001.1"/>
</dbReference>
<gene>
    <name evidence="3" type="ORF">BKA12_000214</name>
</gene>
<keyword evidence="1" id="KW-1133">Transmembrane helix</keyword>